<feature type="transmembrane region" description="Helical" evidence="8">
    <location>
        <begin position="133"/>
        <end position="151"/>
    </location>
</feature>
<feature type="binding site" evidence="7">
    <location>
        <position position="151"/>
    </location>
    <ligand>
        <name>Mg(2+)</name>
        <dbReference type="ChEBI" id="CHEBI:18420"/>
    </ligand>
</feature>
<keyword evidence="6 8" id="KW-0472">Membrane</keyword>
<dbReference type="GO" id="GO:0009103">
    <property type="term" value="P:lipopolysaccharide biosynthetic process"/>
    <property type="evidence" value="ECO:0007669"/>
    <property type="project" value="TreeGrafter"/>
</dbReference>
<dbReference type="PATRIC" id="fig|1526658.3.peg.358"/>
<feature type="binding site" evidence="7">
    <location>
        <position position="212"/>
    </location>
    <ligand>
        <name>Mg(2+)</name>
        <dbReference type="ChEBI" id="CHEBI:18420"/>
    </ligand>
</feature>
<comment type="subcellular location">
    <subcellularLocation>
        <location evidence="1">Cell membrane</location>
        <topology evidence="1">Multi-pass membrane protein</topology>
    </subcellularLocation>
</comment>
<keyword evidence="4 8" id="KW-0812">Transmembrane</keyword>
<reference evidence="9 10" key="1">
    <citation type="submission" date="2015-07" db="EMBL/GenBank/DDBJ databases">
        <title>Whole genome sequencing of Bosea vaviloviae isolated from cave pool.</title>
        <authorList>
            <person name="Tan N.E.H."/>
            <person name="Lee Y.P."/>
            <person name="Gan H.M."/>
            <person name="Barton H."/>
            <person name="Savka M.A."/>
        </authorList>
    </citation>
    <scope>NUCLEOTIDE SEQUENCE [LARGE SCALE GENOMIC DNA]</scope>
    <source>
        <strain evidence="9 10">SD260</strain>
    </source>
</reference>
<comment type="cofactor">
    <cofactor evidence="7">
        <name>Mg(2+)</name>
        <dbReference type="ChEBI" id="CHEBI:18420"/>
    </cofactor>
</comment>
<dbReference type="InterPro" id="IPR000715">
    <property type="entry name" value="Glycosyl_transferase_4"/>
</dbReference>
<dbReference type="Proteomes" id="UP000037822">
    <property type="component" value="Unassembled WGS sequence"/>
</dbReference>
<feature type="transmembrane region" description="Helical" evidence="8">
    <location>
        <begin position="310"/>
        <end position="327"/>
    </location>
</feature>
<dbReference type="Pfam" id="PF00953">
    <property type="entry name" value="Glycos_transf_4"/>
    <property type="match status" value="1"/>
</dbReference>
<dbReference type="RefSeq" id="WP_054210521.1">
    <property type="nucleotide sequence ID" value="NZ_LGSZ01000048.1"/>
</dbReference>
<dbReference type="GO" id="GO:0044038">
    <property type="term" value="P:cell wall macromolecule biosynthetic process"/>
    <property type="evidence" value="ECO:0007669"/>
    <property type="project" value="TreeGrafter"/>
</dbReference>
<dbReference type="GO" id="GO:0016780">
    <property type="term" value="F:phosphotransferase activity, for other substituted phosphate groups"/>
    <property type="evidence" value="ECO:0007669"/>
    <property type="project" value="InterPro"/>
</dbReference>
<evidence type="ECO:0000256" key="8">
    <source>
        <dbReference type="SAM" id="Phobius"/>
    </source>
</evidence>
<feature type="transmembrane region" description="Helical" evidence="8">
    <location>
        <begin position="233"/>
        <end position="254"/>
    </location>
</feature>
<gene>
    <name evidence="9" type="ORF">AE618_18025</name>
</gene>
<feature type="transmembrane region" description="Helical" evidence="8">
    <location>
        <begin position="6"/>
        <end position="27"/>
    </location>
</feature>
<dbReference type="GO" id="GO:0005886">
    <property type="term" value="C:plasma membrane"/>
    <property type="evidence" value="ECO:0007669"/>
    <property type="project" value="UniProtKB-SubCell"/>
</dbReference>
<evidence type="ECO:0000313" key="10">
    <source>
        <dbReference type="Proteomes" id="UP000037822"/>
    </source>
</evidence>
<comment type="caution">
    <text evidence="9">The sequence shown here is derived from an EMBL/GenBank/DDBJ whole genome shotgun (WGS) entry which is preliminary data.</text>
</comment>
<evidence type="ECO:0000256" key="4">
    <source>
        <dbReference type="ARBA" id="ARBA00022692"/>
    </source>
</evidence>
<sequence>MALAPLLILLSAAAISALLCVLLRPLLERYALARPNARSSHRVPTPQGGGIAVLAGAFLAIGLALQALPPLPGAAGLGFVIAASVVLAGVGAWDDIRPLSAGLRLGLQALCVAVVIVYGAPDARLFPELMPLAVERCLALLAGIWFVNLTNFMDGIDWITIAGFVPLTGALALAGSAGVIDPASGLLAAALCGGLIGFAPFNKPVARLFLGDVGSLPIGLLGAYLLFRLADTGALTAALILPLYHVADATITLLRRLARREKVWEAHRSHVYQQATTNGHSVLSVVTTVALLNLALVGLAALSITMPDAAVQWTCIAAAILLTALVMRRFSLRSSAS</sequence>
<dbReference type="GO" id="GO:0046872">
    <property type="term" value="F:metal ion binding"/>
    <property type="evidence" value="ECO:0007669"/>
    <property type="project" value="UniProtKB-KW"/>
</dbReference>
<keyword evidence="10" id="KW-1185">Reference proteome</keyword>
<organism evidence="9 10">
    <name type="scientific">Bosea vaviloviae</name>
    <dbReference type="NCBI Taxonomy" id="1526658"/>
    <lineage>
        <taxon>Bacteria</taxon>
        <taxon>Pseudomonadati</taxon>
        <taxon>Pseudomonadota</taxon>
        <taxon>Alphaproteobacteria</taxon>
        <taxon>Hyphomicrobiales</taxon>
        <taxon>Boseaceae</taxon>
        <taxon>Bosea</taxon>
    </lineage>
</organism>
<evidence type="ECO:0000256" key="3">
    <source>
        <dbReference type="ARBA" id="ARBA00022679"/>
    </source>
</evidence>
<feature type="transmembrane region" description="Helical" evidence="8">
    <location>
        <begin position="183"/>
        <end position="201"/>
    </location>
</feature>
<evidence type="ECO:0000313" key="9">
    <source>
        <dbReference type="EMBL" id="KPH79851.1"/>
    </source>
</evidence>
<evidence type="ECO:0000256" key="6">
    <source>
        <dbReference type="ARBA" id="ARBA00023136"/>
    </source>
</evidence>
<evidence type="ECO:0000256" key="7">
    <source>
        <dbReference type="PIRSR" id="PIRSR600715-1"/>
    </source>
</evidence>
<dbReference type="OrthoDB" id="9783652at2"/>
<feature type="transmembrane region" description="Helical" evidence="8">
    <location>
        <begin position="158"/>
        <end position="177"/>
    </location>
</feature>
<keyword evidence="2" id="KW-1003">Cell membrane</keyword>
<feature type="transmembrane region" description="Helical" evidence="8">
    <location>
        <begin position="282"/>
        <end position="304"/>
    </location>
</feature>
<keyword evidence="3 9" id="KW-0808">Transferase</keyword>
<name>A0A0N0MAM9_9HYPH</name>
<feature type="transmembrane region" description="Helical" evidence="8">
    <location>
        <begin position="74"/>
        <end position="93"/>
    </location>
</feature>
<dbReference type="AlphaFoldDB" id="A0A0N0MAM9"/>
<feature type="transmembrane region" description="Helical" evidence="8">
    <location>
        <begin position="208"/>
        <end position="227"/>
    </location>
</feature>
<feature type="transmembrane region" description="Helical" evidence="8">
    <location>
        <begin position="105"/>
        <end position="121"/>
    </location>
</feature>
<keyword evidence="5 8" id="KW-1133">Transmembrane helix</keyword>
<dbReference type="PANTHER" id="PTHR22926:SF3">
    <property type="entry name" value="UNDECAPRENYL-PHOSPHATE ALPHA-N-ACETYLGLUCOSAMINYL 1-PHOSPHATE TRANSFERASE"/>
    <property type="match status" value="1"/>
</dbReference>
<dbReference type="PANTHER" id="PTHR22926">
    <property type="entry name" value="PHOSPHO-N-ACETYLMURAMOYL-PENTAPEPTIDE-TRANSFERASE"/>
    <property type="match status" value="1"/>
</dbReference>
<feature type="transmembrane region" description="Helical" evidence="8">
    <location>
        <begin position="48"/>
        <end position="68"/>
    </location>
</feature>
<keyword evidence="7" id="KW-0479">Metal-binding</keyword>
<dbReference type="EMBL" id="LGSZ01000048">
    <property type="protein sequence ID" value="KPH79851.1"/>
    <property type="molecule type" value="Genomic_DNA"/>
</dbReference>
<evidence type="ECO:0000256" key="2">
    <source>
        <dbReference type="ARBA" id="ARBA00022475"/>
    </source>
</evidence>
<keyword evidence="7" id="KW-0460">Magnesium</keyword>
<dbReference type="GO" id="GO:0071555">
    <property type="term" value="P:cell wall organization"/>
    <property type="evidence" value="ECO:0007669"/>
    <property type="project" value="TreeGrafter"/>
</dbReference>
<evidence type="ECO:0000256" key="5">
    <source>
        <dbReference type="ARBA" id="ARBA00022989"/>
    </source>
</evidence>
<proteinExistence type="predicted"/>
<protein>
    <submittedName>
        <fullName evidence="9">Glycosyl transferase</fullName>
    </submittedName>
</protein>
<dbReference type="CDD" id="cd06854">
    <property type="entry name" value="GT_WbpL_WbcO_like"/>
    <property type="match status" value="1"/>
</dbReference>
<evidence type="ECO:0000256" key="1">
    <source>
        <dbReference type="ARBA" id="ARBA00004651"/>
    </source>
</evidence>
<accession>A0A0N0MAM9</accession>